<accession>A0A5C8URJ3</accession>
<feature type="transmembrane region" description="Helical" evidence="1">
    <location>
        <begin position="95"/>
        <end position="117"/>
    </location>
</feature>
<evidence type="ECO:0000256" key="1">
    <source>
        <dbReference type="SAM" id="Phobius"/>
    </source>
</evidence>
<reference evidence="2 3" key="1">
    <citation type="submission" date="2019-08" db="EMBL/GenBank/DDBJ databases">
        <title>Bacterial whole genome sequence for Glaciihabitans sp. CHu50b-6-2.</title>
        <authorList>
            <person name="Jin L."/>
        </authorList>
    </citation>
    <scope>NUCLEOTIDE SEQUENCE [LARGE SCALE GENOMIC DNA]</scope>
    <source>
        <strain evidence="2 3">CHu50b-6-2</strain>
    </source>
</reference>
<evidence type="ECO:0000313" key="2">
    <source>
        <dbReference type="EMBL" id="TXN30087.1"/>
    </source>
</evidence>
<dbReference type="InterPro" id="IPR009781">
    <property type="entry name" value="DUF1345"/>
</dbReference>
<proteinExistence type="predicted"/>
<name>A0A5C8URJ3_9MICO</name>
<feature type="transmembrane region" description="Helical" evidence="1">
    <location>
        <begin position="26"/>
        <end position="42"/>
    </location>
</feature>
<comment type="caution">
    <text evidence="2">The sequence shown here is derived from an EMBL/GenBank/DDBJ whole genome shotgun (WGS) entry which is preliminary data.</text>
</comment>
<feature type="transmembrane region" description="Helical" evidence="1">
    <location>
        <begin position="62"/>
        <end position="83"/>
    </location>
</feature>
<evidence type="ECO:0000313" key="3">
    <source>
        <dbReference type="Proteomes" id="UP000321379"/>
    </source>
</evidence>
<feature type="transmembrane region" description="Helical" evidence="1">
    <location>
        <begin position="175"/>
        <end position="193"/>
    </location>
</feature>
<keyword evidence="1" id="KW-0472">Membrane</keyword>
<dbReference type="AlphaFoldDB" id="A0A5C8URJ3"/>
<organism evidence="2 3">
    <name type="scientific">Lacisediminihabitans profunda</name>
    <dbReference type="NCBI Taxonomy" id="2594790"/>
    <lineage>
        <taxon>Bacteria</taxon>
        <taxon>Bacillati</taxon>
        <taxon>Actinomycetota</taxon>
        <taxon>Actinomycetes</taxon>
        <taxon>Micrococcales</taxon>
        <taxon>Microbacteriaceae</taxon>
        <taxon>Lacisediminihabitans</taxon>
    </lineage>
</organism>
<keyword evidence="1" id="KW-1133">Transmembrane helix</keyword>
<dbReference type="EMBL" id="VRMG01000008">
    <property type="protein sequence ID" value="TXN30087.1"/>
    <property type="molecule type" value="Genomic_DNA"/>
</dbReference>
<keyword evidence="1" id="KW-0812">Transmembrane</keyword>
<dbReference type="Proteomes" id="UP000321379">
    <property type="component" value="Unassembled WGS sequence"/>
</dbReference>
<gene>
    <name evidence="2" type="ORF">FVP33_11025</name>
</gene>
<sequence>MLLVGVIAAIITGAFGEWVYAPTVGWAAATLVYSTWVWGSIARQDASQTATHASREEPNRAIADLLVLILSIASLFAVVVVLANAANVAGAGKALLATLALVSVALSWILLHTLYTLRYARLYYTSGKGIDFNQSDPPQYTDFAYLSFTLGMTYQVSDTNITNHAIRATALRHSLLSFLFGSVILASTINLVVNLTH</sequence>
<keyword evidence="3" id="KW-1185">Reference proteome</keyword>
<protein>
    <submittedName>
        <fullName evidence="2">DUF1345 domain-containing protein</fullName>
    </submittedName>
</protein>
<dbReference type="Pfam" id="PF07077">
    <property type="entry name" value="DUF1345"/>
    <property type="match status" value="1"/>
</dbReference>